<feature type="repeat" description="TPR" evidence="1">
    <location>
        <begin position="177"/>
        <end position="210"/>
    </location>
</feature>
<dbReference type="PANTHER" id="PTHR11102:SF160">
    <property type="entry name" value="ERAD-ASSOCIATED E3 UBIQUITIN-PROTEIN LIGASE COMPONENT HRD3"/>
    <property type="match status" value="1"/>
</dbReference>
<feature type="signal peptide" evidence="3">
    <location>
        <begin position="1"/>
        <end position="25"/>
    </location>
</feature>
<dbReference type="InterPro" id="IPR011990">
    <property type="entry name" value="TPR-like_helical_dom_sf"/>
</dbReference>
<accession>A0ABV6Z9G8</accession>
<dbReference type="EMBL" id="JBHGPK010000001">
    <property type="protein sequence ID" value="MFC2248842.1"/>
    <property type="molecule type" value="Genomic_DNA"/>
</dbReference>
<evidence type="ECO:0000256" key="3">
    <source>
        <dbReference type="SAM" id="SignalP"/>
    </source>
</evidence>
<organism evidence="4 5">
    <name type="scientific">Labrys neptuniae</name>
    <dbReference type="NCBI Taxonomy" id="376174"/>
    <lineage>
        <taxon>Bacteria</taxon>
        <taxon>Pseudomonadati</taxon>
        <taxon>Pseudomonadota</taxon>
        <taxon>Alphaproteobacteria</taxon>
        <taxon>Hyphomicrobiales</taxon>
        <taxon>Xanthobacteraceae</taxon>
        <taxon>Labrys</taxon>
    </lineage>
</organism>
<comment type="caution">
    <text evidence="4">The sequence shown here is derived from an EMBL/GenBank/DDBJ whole genome shotgun (WGS) entry which is preliminary data.</text>
</comment>
<dbReference type="SUPFAM" id="SSF81901">
    <property type="entry name" value="HCP-like"/>
    <property type="match status" value="1"/>
</dbReference>
<evidence type="ECO:0000256" key="2">
    <source>
        <dbReference type="SAM" id="MobiDB-lite"/>
    </source>
</evidence>
<dbReference type="RefSeq" id="WP_394308816.1">
    <property type="nucleotide sequence ID" value="NZ_JBHGPK010000001.1"/>
</dbReference>
<evidence type="ECO:0000313" key="5">
    <source>
        <dbReference type="Proteomes" id="UP001595190"/>
    </source>
</evidence>
<dbReference type="Proteomes" id="UP001595190">
    <property type="component" value="Unassembled WGS sequence"/>
</dbReference>
<dbReference type="PROSITE" id="PS50005">
    <property type="entry name" value="TPR"/>
    <property type="match status" value="1"/>
</dbReference>
<feature type="compositionally biased region" description="Low complexity" evidence="2">
    <location>
        <begin position="89"/>
        <end position="98"/>
    </location>
</feature>
<feature type="region of interest" description="Disordered" evidence="2">
    <location>
        <begin position="89"/>
        <end position="126"/>
    </location>
</feature>
<keyword evidence="3" id="KW-0732">Signal</keyword>
<evidence type="ECO:0000256" key="1">
    <source>
        <dbReference type="PROSITE-ProRule" id="PRU00339"/>
    </source>
</evidence>
<dbReference type="Pfam" id="PF08238">
    <property type="entry name" value="Sel1"/>
    <property type="match status" value="3"/>
</dbReference>
<dbReference type="InterPro" id="IPR006597">
    <property type="entry name" value="Sel1-like"/>
</dbReference>
<dbReference type="SMART" id="SM00671">
    <property type="entry name" value="SEL1"/>
    <property type="match status" value="4"/>
</dbReference>
<protein>
    <submittedName>
        <fullName evidence="4">Tetratricopeptide repeat protein</fullName>
    </submittedName>
</protein>
<dbReference type="InterPro" id="IPR019734">
    <property type="entry name" value="TPR_rpt"/>
</dbReference>
<sequence length="331" mass="35434">MSMKLLAGSLIATALALSWSAPGLADPARPLRLAQASQSAEDIFWQSVQNSTDPAMFQAYLDQVANGTFKGIYKPLAEIKLKALGKAAAPSTPAPETTAQDRATPPPATEPTTSSPPAQTAQDGALSPDIEACDRAAAHAMDEQKPANLPGVTFDKLDTSAAITACLRATQLADAPAREFFQLGRSYDKAGNYKEAMVAYKAAMEKGHKRAIYNVATGLMKNQRGVKKDPAAALALMERAADEKVMFALSGLGDYYRLGVGGRRNYPKAIDYYNQAIAAGDSQGYVGLAIMTYDGTGMPRNRNKACDLWQKGSSLGDVNAADYSKRYCRYR</sequence>
<dbReference type="InterPro" id="IPR050767">
    <property type="entry name" value="Sel1_AlgK"/>
</dbReference>
<reference evidence="4 5" key="1">
    <citation type="submission" date="2024-09" db="EMBL/GenBank/DDBJ databases">
        <title>Description of Labrys sedimenti sp. nov., isolated from a diclofenac-degrading enrichment culture, and genome-based reclassification of Labrys portucalensis as a later heterotypic synonym of Labrys neptuniae.</title>
        <authorList>
            <person name="Tancsics A."/>
            <person name="Csepanyi A."/>
        </authorList>
    </citation>
    <scope>NUCLEOTIDE SEQUENCE [LARGE SCALE GENOMIC DNA]</scope>
    <source>
        <strain evidence="4 5">LMG 23412</strain>
    </source>
</reference>
<dbReference type="Gene3D" id="1.25.40.10">
    <property type="entry name" value="Tetratricopeptide repeat domain"/>
    <property type="match status" value="1"/>
</dbReference>
<proteinExistence type="predicted"/>
<feature type="chain" id="PRO_5046123337" evidence="3">
    <location>
        <begin position="26"/>
        <end position="331"/>
    </location>
</feature>
<keyword evidence="1" id="KW-0802">TPR repeat</keyword>
<gene>
    <name evidence="4" type="ORF">ACETRX_04390</name>
</gene>
<evidence type="ECO:0000313" key="4">
    <source>
        <dbReference type="EMBL" id="MFC2248842.1"/>
    </source>
</evidence>
<dbReference type="SMART" id="SM00028">
    <property type="entry name" value="TPR"/>
    <property type="match status" value="2"/>
</dbReference>
<dbReference type="PANTHER" id="PTHR11102">
    <property type="entry name" value="SEL-1-LIKE PROTEIN"/>
    <property type="match status" value="1"/>
</dbReference>
<feature type="compositionally biased region" description="Low complexity" evidence="2">
    <location>
        <begin position="110"/>
        <end position="122"/>
    </location>
</feature>
<name>A0ABV6Z9G8_9HYPH</name>